<organism evidence="6 7">
    <name type="scientific">Cardiocondyla obscurior</name>
    <dbReference type="NCBI Taxonomy" id="286306"/>
    <lineage>
        <taxon>Eukaryota</taxon>
        <taxon>Metazoa</taxon>
        <taxon>Ecdysozoa</taxon>
        <taxon>Arthropoda</taxon>
        <taxon>Hexapoda</taxon>
        <taxon>Insecta</taxon>
        <taxon>Pterygota</taxon>
        <taxon>Neoptera</taxon>
        <taxon>Endopterygota</taxon>
        <taxon>Hymenoptera</taxon>
        <taxon>Apocrita</taxon>
        <taxon>Aculeata</taxon>
        <taxon>Formicoidea</taxon>
        <taxon>Formicidae</taxon>
        <taxon>Myrmicinae</taxon>
        <taxon>Cardiocondyla</taxon>
    </lineage>
</organism>
<dbReference type="InterPro" id="IPR018957">
    <property type="entry name" value="Znf_C3HC4_RING-type"/>
</dbReference>
<dbReference type="Proteomes" id="UP001430953">
    <property type="component" value="Unassembled WGS sequence"/>
</dbReference>
<evidence type="ECO:0000256" key="4">
    <source>
        <dbReference type="PROSITE-ProRule" id="PRU00175"/>
    </source>
</evidence>
<dbReference type="SUPFAM" id="SSF57850">
    <property type="entry name" value="RING/U-box"/>
    <property type="match status" value="1"/>
</dbReference>
<evidence type="ECO:0000256" key="1">
    <source>
        <dbReference type="ARBA" id="ARBA00022723"/>
    </source>
</evidence>
<keyword evidence="1" id="KW-0479">Metal-binding</keyword>
<dbReference type="EMBL" id="JADYXP020000010">
    <property type="protein sequence ID" value="KAL0114907.1"/>
    <property type="molecule type" value="Genomic_DNA"/>
</dbReference>
<feature type="domain" description="RING-type" evidence="5">
    <location>
        <begin position="117"/>
        <end position="165"/>
    </location>
</feature>
<dbReference type="GO" id="GO:0005634">
    <property type="term" value="C:nucleus"/>
    <property type="evidence" value="ECO:0007669"/>
    <property type="project" value="UniProtKB-ARBA"/>
</dbReference>
<sequence>MAFYGKEQVLKNTIPKCQAFEKGKCATWDCKQIHTFKYCYNYQNTKCDKVDCPFLHCTSVEQYTYLMTGEANEQLKKEVGRTLQNTNICGDYKTGVCEREVCHRRHIKKKDVKPLECPICAKKITVQTFGATECGHMVCLDCSLKGLENREIDEDRIMVLCPKCKKISEYKRFM</sequence>
<evidence type="ECO:0000256" key="2">
    <source>
        <dbReference type="ARBA" id="ARBA00022771"/>
    </source>
</evidence>
<gene>
    <name evidence="6" type="ORF">PUN28_010444</name>
</gene>
<keyword evidence="7" id="KW-1185">Reference proteome</keyword>
<name>A0AAW2FL69_9HYME</name>
<evidence type="ECO:0000256" key="3">
    <source>
        <dbReference type="ARBA" id="ARBA00022833"/>
    </source>
</evidence>
<dbReference type="Gene3D" id="3.30.40.10">
    <property type="entry name" value="Zinc/RING finger domain, C3HC4 (zinc finger)"/>
    <property type="match status" value="1"/>
</dbReference>
<dbReference type="Pfam" id="PF00097">
    <property type="entry name" value="zf-C3HC4"/>
    <property type="match status" value="1"/>
</dbReference>
<keyword evidence="3" id="KW-0862">Zinc</keyword>
<dbReference type="PROSITE" id="PS50089">
    <property type="entry name" value="ZF_RING_2"/>
    <property type="match status" value="1"/>
</dbReference>
<protein>
    <recommendedName>
        <fullName evidence="5">RING-type domain-containing protein</fullName>
    </recommendedName>
</protein>
<evidence type="ECO:0000313" key="7">
    <source>
        <dbReference type="Proteomes" id="UP001430953"/>
    </source>
</evidence>
<accession>A0AAW2FL69</accession>
<comment type="caution">
    <text evidence="6">The sequence shown here is derived from an EMBL/GenBank/DDBJ whole genome shotgun (WGS) entry which is preliminary data.</text>
</comment>
<reference evidence="6 7" key="1">
    <citation type="submission" date="2023-03" db="EMBL/GenBank/DDBJ databases">
        <title>High recombination rates correlate with genetic variation in Cardiocondyla obscurior ants.</title>
        <authorList>
            <person name="Errbii M."/>
        </authorList>
    </citation>
    <scope>NUCLEOTIDE SEQUENCE [LARGE SCALE GENOMIC DNA]</scope>
    <source>
        <strain evidence="6">Alpha-2009</strain>
        <tissue evidence="6">Whole body</tissue>
    </source>
</reference>
<keyword evidence="2 4" id="KW-0863">Zinc-finger</keyword>
<evidence type="ECO:0000313" key="6">
    <source>
        <dbReference type="EMBL" id="KAL0114907.1"/>
    </source>
</evidence>
<evidence type="ECO:0000259" key="5">
    <source>
        <dbReference type="PROSITE" id="PS50089"/>
    </source>
</evidence>
<dbReference type="InterPro" id="IPR013083">
    <property type="entry name" value="Znf_RING/FYVE/PHD"/>
</dbReference>
<dbReference type="AlphaFoldDB" id="A0AAW2FL69"/>
<dbReference type="GO" id="GO:0008270">
    <property type="term" value="F:zinc ion binding"/>
    <property type="evidence" value="ECO:0007669"/>
    <property type="project" value="UniProtKB-KW"/>
</dbReference>
<dbReference type="InterPro" id="IPR001841">
    <property type="entry name" value="Znf_RING"/>
</dbReference>
<proteinExistence type="predicted"/>